<keyword evidence="1" id="KW-0808">Transferase</keyword>
<keyword evidence="1" id="KW-0489">Methyltransferase</keyword>
<evidence type="ECO:0000313" key="2">
    <source>
        <dbReference type="Proteomes" id="UP000229026"/>
    </source>
</evidence>
<dbReference type="GO" id="GO:0008168">
    <property type="term" value="F:methyltransferase activity"/>
    <property type="evidence" value="ECO:0007669"/>
    <property type="project" value="UniProtKB-KW"/>
</dbReference>
<dbReference type="EMBL" id="PFWH01000110">
    <property type="protein sequence ID" value="PJA63032.1"/>
    <property type="molecule type" value="Genomic_DNA"/>
</dbReference>
<dbReference type="InterPro" id="IPR015424">
    <property type="entry name" value="PyrdxlP-dep_Trfase"/>
</dbReference>
<dbReference type="SUPFAM" id="SSF53383">
    <property type="entry name" value="PLP-dependent transferases"/>
    <property type="match status" value="1"/>
</dbReference>
<feature type="non-terminal residue" evidence="1">
    <location>
        <position position="43"/>
    </location>
</feature>
<dbReference type="EC" id="2.1.2.1" evidence="1"/>
<dbReference type="GO" id="GO:0004372">
    <property type="term" value="F:glycine hydroxymethyltransferase activity"/>
    <property type="evidence" value="ECO:0007669"/>
    <property type="project" value="UniProtKB-EC"/>
</dbReference>
<name>A0A2M7YJC1_9BACT</name>
<sequence>MNSNRNWEQLKENDFDVYKAIIGEEKRQARGIELIPSENYTWP</sequence>
<comment type="caution">
    <text evidence="1">The sequence shown here is derived from an EMBL/GenBank/DDBJ whole genome shotgun (WGS) entry which is preliminary data.</text>
</comment>
<dbReference type="Proteomes" id="UP000229026">
    <property type="component" value="Unassembled WGS sequence"/>
</dbReference>
<proteinExistence type="predicted"/>
<organism evidence="1 2">
    <name type="scientific">Candidatus Portnoybacteria bacterium CG_4_9_14_3_um_filter_44_9</name>
    <dbReference type="NCBI Taxonomy" id="1974806"/>
    <lineage>
        <taxon>Bacteria</taxon>
        <taxon>Candidatus Portnoyibacteriota</taxon>
    </lineage>
</organism>
<reference evidence="2" key="1">
    <citation type="submission" date="2017-09" db="EMBL/GenBank/DDBJ databases">
        <title>Depth-based differentiation of microbial function through sediment-hosted aquifers and enrichment of novel symbionts in the deep terrestrial subsurface.</title>
        <authorList>
            <person name="Probst A.J."/>
            <person name="Ladd B."/>
            <person name="Jarett J.K."/>
            <person name="Geller-Mcgrath D.E."/>
            <person name="Sieber C.M.K."/>
            <person name="Emerson J.B."/>
            <person name="Anantharaman K."/>
            <person name="Thomas B.C."/>
            <person name="Malmstrom R."/>
            <person name="Stieglmeier M."/>
            <person name="Klingl A."/>
            <person name="Woyke T."/>
            <person name="Ryan C.M."/>
            <person name="Banfield J.F."/>
        </authorList>
    </citation>
    <scope>NUCLEOTIDE SEQUENCE [LARGE SCALE GENOMIC DNA]</scope>
</reference>
<accession>A0A2M7YJC1</accession>
<dbReference type="GO" id="GO:0032259">
    <property type="term" value="P:methylation"/>
    <property type="evidence" value="ECO:0007669"/>
    <property type="project" value="UniProtKB-KW"/>
</dbReference>
<evidence type="ECO:0000313" key="1">
    <source>
        <dbReference type="EMBL" id="PJA63032.1"/>
    </source>
</evidence>
<protein>
    <submittedName>
        <fullName evidence="1">Serine hydroxymethyltransferase</fullName>
        <ecNumber evidence="1">2.1.2.1</ecNumber>
    </submittedName>
</protein>
<gene>
    <name evidence="1" type="primary">glyA</name>
    <name evidence="1" type="ORF">CO161_03290</name>
</gene>
<dbReference type="AlphaFoldDB" id="A0A2M7YJC1"/>